<dbReference type="InterPro" id="IPR008407">
    <property type="entry name" value="Brnchd-chn_aa_trnsp_AzlD"/>
</dbReference>
<accession>A0A328XTB1</accession>
<comment type="caution">
    <text evidence="2">The sequence shown here is derived from an EMBL/GenBank/DDBJ whole genome shotgun (WGS) entry which is preliminary data.</text>
</comment>
<gene>
    <name evidence="2" type="ORF">BCL93_107161</name>
</gene>
<dbReference type="EMBL" id="QLSX01000007">
    <property type="protein sequence ID" value="RAR60357.1"/>
    <property type="molecule type" value="Genomic_DNA"/>
</dbReference>
<dbReference type="Pfam" id="PF05437">
    <property type="entry name" value="AzlD"/>
    <property type="match status" value="1"/>
</dbReference>
<organism evidence="2 3">
    <name type="scientific">Onishia taeanensis</name>
    <dbReference type="NCBI Taxonomy" id="284577"/>
    <lineage>
        <taxon>Bacteria</taxon>
        <taxon>Pseudomonadati</taxon>
        <taxon>Pseudomonadota</taxon>
        <taxon>Gammaproteobacteria</taxon>
        <taxon>Oceanospirillales</taxon>
        <taxon>Halomonadaceae</taxon>
        <taxon>Onishia</taxon>
    </lineage>
</organism>
<evidence type="ECO:0000313" key="3">
    <source>
        <dbReference type="Proteomes" id="UP000249700"/>
    </source>
</evidence>
<keyword evidence="1" id="KW-0472">Membrane</keyword>
<evidence type="ECO:0000256" key="1">
    <source>
        <dbReference type="SAM" id="Phobius"/>
    </source>
</evidence>
<feature type="transmembrane region" description="Helical" evidence="1">
    <location>
        <begin position="42"/>
        <end position="60"/>
    </location>
</feature>
<dbReference type="PIRSF" id="PIRSF003203">
    <property type="entry name" value="AzlD"/>
    <property type="match status" value="1"/>
</dbReference>
<keyword evidence="1" id="KW-1133">Transmembrane helix</keyword>
<dbReference type="AlphaFoldDB" id="A0A328XTB1"/>
<keyword evidence="1" id="KW-0812">Transmembrane</keyword>
<sequence>MNLDPLPLLGFIAVCALATFLTRVLPFIAFSRQAEHPLVIHLGRYLPPAVMLILVIYAMRDWRPLSEGAANLSANGWPMILAGLIVAGIQLWRRNALLSILTGTGTYMGLVQWIG</sequence>
<name>A0A328XTB1_9GAMM</name>
<dbReference type="RefSeq" id="WP_258396390.1">
    <property type="nucleotide sequence ID" value="NZ_QLSX01000007.1"/>
</dbReference>
<proteinExistence type="predicted"/>
<feature type="transmembrane region" description="Helical" evidence="1">
    <location>
        <begin position="6"/>
        <end position="30"/>
    </location>
</feature>
<feature type="transmembrane region" description="Helical" evidence="1">
    <location>
        <begin position="72"/>
        <end position="89"/>
    </location>
</feature>
<feature type="transmembrane region" description="Helical" evidence="1">
    <location>
        <begin position="96"/>
        <end position="114"/>
    </location>
</feature>
<reference evidence="2 3" key="1">
    <citation type="submission" date="2018-06" db="EMBL/GenBank/DDBJ databases">
        <title>Comparative analysis of microorganisms from saline springs in Andes Mountain Range, Colombia.</title>
        <authorList>
            <person name="Rubin E."/>
        </authorList>
    </citation>
    <scope>NUCLEOTIDE SEQUENCE [LARGE SCALE GENOMIC DNA]</scope>
    <source>
        <strain evidence="2 3">USBA-857</strain>
    </source>
</reference>
<evidence type="ECO:0000313" key="2">
    <source>
        <dbReference type="EMBL" id="RAR60357.1"/>
    </source>
</evidence>
<protein>
    <submittedName>
        <fullName evidence="2">Branched-subunit amino acid transport protein AzlD</fullName>
    </submittedName>
</protein>
<dbReference type="Proteomes" id="UP000249700">
    <property type="component" value="Unassembled WGS sequence"/>
</dbReference>